<gene>
    <name evidence="1" type="ORF">BECKLPF1236A_GA0070988_102992</name>
    <name evidence="2" type="ORF">BECKLPF1236C_GA0070990_103094</name>
</gene>
<name>A0A450WWG2_9GAMM</name>
<evidence type="ECO:0000313" key="2">
    <source>
        <dbReference type="EMBL" id="VFK34887.1"/>
    </source>
</evidence>
<dbReference type="EMBL" id="CAADFM010000299">
    <property type="protein sequence ID" value="VFK21360.1"/>
    <property type="molecule type" value="Genomic_DNA"/>
</dbReference>
<proteinExistence type="predicted"/>
<organism evidence="1">
    <name type="scientific">Candidatus Kentrum sp. LPFa</name>
    <dbReference type="NCBI Taxonomy" id="2126335"/>
    <lineage>
        <taxon>Bacteria</taxon>
        <taxon>Pseudomonadati</taxon>
        <taxon>Pseudomonadota</taxon>
        <taxon>Gammaproteobacteria</taxon>
        <taxon>Candidatus Kentrum</taxon>
    </lineage>
</organism>
<protein>
    <submittedName>
        <fullName evidence="1">Uncharacterized protein</fullName>
    </submittedName>
</protein>
<sequence length="71" mass="8368">MARIAMNVALFLPGWKENLRLPKTAPQIRGRIYLVEYLFISRPASQMDQVLQNVALLIYLFPAQLYKWIKF</sequence>
<reference evidence="1" key="1">
    <citation type="submission" date="2019-02" db="EMBL/GenBank/DDBJ databases">
        <authorList>
            <person name="Gruber-Vodicka R. H."/>
            <person name="Seah K. B. B."/>
        </authorList>
    </citation>
    <scope>NUCLEOTIDE SEQUENCE</scope>
    <source>
        <strain evidence="1">BECK_S312</strain>
        <strain evidence="2">BECK_S426</strain>
    </source>
</reference>
<accession>A0A450WWG2</accession>
<dbReference type="EMBL" id="CAADFP010000309">
    <property type="protein sequence ID" value="VFK34887.1"/>
    <property type="molecule type" value="Genomic_DNA"/>
</dbReference>
<dbReference type="AlphaFoldDB" id="A0A450WWG2"/>
<evidence type="ECO:0000313" key="1">
    <source>
        <dbReference type="EMBL" id="VFK21360.1"/>
    </source>
</evidence>